<gene>
    <name evidence="1" type="ORF">LCPAC403_01310</name>
</gene>
<organism evidence="1">
    <name type="scientific">Pithovirus LCPAC403</name>
    <dbReference type="NCBI Taxonomy" id="2506596"/>
    <lineage>
        <taxon>Viruses</taxon>
        <taxon>Pithoviruses</taxon>
    </lineage>
</organism>
<accession>A0A481ZB39</accession>
<proteinExistence type="predicted"/>
<sequence>MECTCGAYEIIRDSGGEHTEKLLELFKNDLTLTMTKLCRLCYSKPDPSQVWDNLTEVVLAKGWVNSSVLKFIEEKKTDKGYNVNHLRIAAVYGPLASIRYIVKRGFNPLGQAEFCENHMSLPILLVDIWKSVLNSAVLGGNDSKGMIEYLQTMVKIKEIDADIDFVDDINHFLCLDGTIPELKAILKDKKIVLLSKVRKKREKDDRERMKRVCKF</sequence>
<dbReference type="EMBL" id="MK500589">
    <property type="protein sequence ID" value="QBK92997.1"/>
    <property type="molecule type" value="Genomic_DNA"/>
</dbReference>
<reference evidence="1" key="1">
    <citation type="journal article" date="2019" name="MBio">
        <title>Virus Genomes from Deep Sea Sediments Expand the Ocean Megavirome and Support Independent Origins of Viral Gigantism.</title>
        <authorList>
            <person name="Backstrom D."/>
            <person name="Yutin N."/>
            <person name="Jorgensen S.L."/>
            <person name="Dharamshi J."/>
            <person name="Homa F."/>
            <person name="Zaremba-Niedwiedzka K."/>
            <person name="Spang A."/>
            <person name="Wolf Y.I."/>
            <person name="Koonin E.V."/>
            <person name="Ettema T.J."/>
        </authorList>
    </citation>
    <scope>NUCLEOTIDE SEQUENCE</scope>
</reference>
<name>A0A481ZB39_9VIRU</name>
<protein>
    <submittedName>
        <fullName evidence="1">Uncharacterized protein</fullName>
    </submittedName>
</protein>
<evidence type="ECO:0000313" key="1">
    <source>
        <dbReference type="EMBL" id="QBK92997.1"/>
    </source>
</evidence>